<dbReference type="EMBL" id="JAPJZI010000001">
    <property type="protein sequence ID" value="MDA5397232.1"/>
    <property type="molecule type" value="Genomic_DNA"/>
</dbReference>
<evidence type="ECO:0000256" key="6">
    <source>
        <dbReference type="ARBA" id="ARBA00023014"/>
    </source>
</evidence>
<dbReference type="Pfam" id="PF00355">
    <property type="entry name" value="Rieske"/>
    <property type="match status" value="1"/>
</dbReference>
<comment type="similarity">
    <text evidence="1">Belongs to the bacterial ring-hydroxylating dioxygenase alpha subunit family.</text>
</comment>
<dbReference type="InterPro" id="IPR015879">
    <property type="entry name" value="Ring_hydroxy_dOase_asu_C_dom"/>
</dbReference>
<dbReference type="PANTHER" id="PTHR43756:SF1">
    <property type="entry name" value="3-PHENYLPROPIONATE_CINNAMIC ACID DIOXYGENASE SUBUNIT ALPHA"/>
    <property type="match status" value="1"/>
</dbReference>
<keyword evidence="9" id="KW-1185">Reference proteome</keyword>
<evidence type="ECO:0000313" key="9">
    <source>
        <dbReference type="Proteomes" id="UP001151234"/>
    </source>
</evidence>
<evidence type="ECO:0000313" key="8">
    <source>
        <dbReference type="EMBL" id="MDA5397232.1"/>
    </source>
</evidence>
<name>A0A9X3UEV0_9HYPH</name>
<dbReference type="Proteomes" id="UP001151234">
    <property type="component" value="Unassembled WGS sequence"/>
</dbReference>
<dbReference type="Gene3D" id="2.102.10.10">
    <property type="entry name" value="Rieske [2Fe-2S] iron-sulphur domain"/>
    <property type="match status" value="1"/>
</dbReference>
<evidence type="ECO:0000256" key="3">
    <source>
        <dbReference type="ARBA" id="ARBA00022723"/>
    </source>
</evidence>
<dbReference type="Pfam" id="PF00848">
    <property type="entry name" value="Ring_hydroxyl_A"/>
    <property type="match status" value="1"/>
</dbReference>
<organism evidence="8 9">
    <name type="scientific">Hoeflea prorocentri</name>
    <dbReference type="NCBI Taxonomy" id="1922333"/>
    <lineage>
        <taxon>Bacteria</taxon>
        <taxon>Pseudomonadati</taxon>
        <taxon>Pseudomonadota</taxon>
        <taxon>Alphaproteobacteria</taxon>
        <taxon>Hyphomicrobiales</taxon>
        <taxon>Rhizobiaceae</taxon>
        <taxon>Hoeflea</taxon>
    </lineage>
</organism>
<evidence type="ECO:0000256" key="4">
    <source>
        <dbReference type="ARBA" id="ARBA00023002"/>
    </source>
</evidence>
<dbReference type="SUPFAM" id="SSF55961">
    <property type="entry name" value="Bet v1-like"/>
    <property type="match status" value="1"/>
</dbReference>
<gene>
    <name evidence="8" type="ORF">OQ273_01495</name>
</gene>
<proteinExistence type="inferred from homology"/>
<keyword evidence="2" id="KW-0001">2Fe-2S</keyword>
<dbReference type="GO" id="GO:0051213">
    <property type="term" value="F:dioxygenase activity"/>
    <property type="evidence" value="ECO:0007669"/>
    <property type="project" value="UniProtKB-KW"/>
</dbReference>
<evidence type="ECO:0000256" key="1">
    <source>
        <dbReference type="ARBA" id="ARBA00008751"/>
    </source>
</evidence>
<accession>A0A9X3UEV0</accession>
<evidence type="ECO:0000256" key="2">
    <source>
        <dbReference type="ARBA" id="ARBA00022714"/>
    </source>
</evidence>
<keyword evidence="8" id="KW-0223">Dioxygenase</keyword>
<keyword evidence="3" id="KW-0479">Metal-binding</keyword>
<dbReference type="InterPro" id="IPR001663">
    <property type="entry name" value="Rng_hydr_dOase-A"/>
</dbReference>
<keyword evidence="4" id="KW-0560">Oxidoreductase</keyword>
<feature type="domain" description="Rieske" evidence="7">
    <location>
        <begin position="46"/>
        <end position="145"/>
    </location>
</feature>
<dbReference type="GO" id="GO:0051537">
    <property type="term" value="F:2 iron, 2 sulfur cluster binding"/>
    <property type="evidence" value="ECO:0007669"/>
    <property type="project" value="UniProtKB-KW"/>
</dbReference>
<keyword evidence="6" id="KW-0411">Iron-sulfur</keyword>
<dbReference type="GO" id="GO:0005506">
    <property type="term" value="F:iron ion binding"/>
    <property type="evidence" value="ECO:0007669"/>
    <property type="project" value="InterPro"/>
</dbReference>
<dbReference type="AlphaFoldDB" id="A0A9X3UEV0"/>
<dbReference type="PRINTS" id="PR00090">
    <property type="entry name" value="RNGDIOXGNASE"/>
</dbReference>
<evidence type="ECO:0000256" key="5">
    <source>
        <dbReference type="ARBA" id="ARBA00023004"/>
    </source>
</evidence>
<evidence type="ECO:0000259" key="7">
    <source>
        <dbReference type="PROSITE" id="PS51296"/>
    </source>
</evidence>
<sequence>MYKQQPRQMAAEDIEDLVQGYQVHRDVYISRDVYELEMRHLFTNSWVFVGHESQTPNKGDYYATQIGDQPVIQVRHSDGEVKVLHNRCPHKGVKIAIDREGNTGKFFRCPYHAWSFKTDGCLLAIPLKKGYENTGLDETENVKGIKPVGDVRNYRGFIFARLADEGISFEDFFQGSLSSIDNMVDRSPEGRLEIAGPPLRYMHQCNWKMLVENQTDTCHPMVAHESSAGTAVKIWESLGNPEPRPPAMEIIAPFMSPYEFFEDMGIRTWPNGHGHTGVHHSIHSDYSAVPGYFEAMCEAYGEDRAKAIMDENRHNTVYFPSIMIKGPIQQLRNFIPLGPDKTLVESYIYRLVGAPDHLLARTAMYNRMINAPTSIVGHDDLEMYERAQEGLHSEGLEWVNVQRLYPGAEEDFSEEAVENGTTERQMRNQFHAWAKFMTATMPRRTELQGEAGQ</sequence>
<reference evidence="8" key="1">
    <citation type="submission" date="2022-11" db="EMBL/GenBank/DDBJ databases">
        <title>Draft genome sequence of Hoeflea poritis E7-10 and Hoeflea prorocentri PM5-8, separated from scleractinian coral Porites lutea and marine dinoflagellate.</title>
        <authorList>
            <person name="Zhang G."/>
            <person name="Wei Q."/>
            <person name="Cai L."/>
        </authorList>
    </citation>
    <scope>NUCLEOTIDE SEQUENCE</scope>
    <source>
        <strain evidence="8">PM5-8</strain>
    </source>
</reference>
<dbReference type="InterPro" id="IPR036922">
    <property type="entry name" value="Rieske_2Fe-2S_sf"/>
</dbReference>
<keyword evidence="5" id="KW-0408">Iron</keyword>
<dbReference type="SUPFAM" id="SSF50022">
    <property type="entry name" value="ISP domain"/>
    <property type="match status" value="1"/>
</dbReference>
<protein>
    <submittedName>
        <fullName evidence="8">Aromatic ring-hydroxylating dioxygenase subunit alpha</fullName>
    </submittedName>
</protein>
<dbReference type="CDD" id="cd08879">
    <property type="entry name" value="RHO_alpha_C_AntDO-like"/>
    <property type="match status" value="1"/>
</dbReference>
<dbReference type="PANTHER" id="PTHR43756">
    <property type="entry name" value="CHOLINE MONOOXYGENASE, CHLOROPLASTIC"/>
    <property type="match status" value="1"/>
</dbReference>
<dbReference type="RefSeq" id="WP_267988698.1">
    <property type="nucleotide sequence ID" value="NZ_JAPJZI010000001.1"/>
</dbReference>
<dbReference type="PROSITE" id="PS51296">
    <property type="entry name" value="RIESKE"/>
    <property type="match status" value="1"/>
</dbReference>
<dbReference type="InterPro" id="IPR017941">
    <property type="entry name" value="Rieske_2Fe-2S"/>
</dbReference>
<comment type="caution">
    <text evidence="8">The sequence shown here is derived from an EMBL/GenBank/DDBJ whole genome shotgun (WGS) entry which is preliminary data.</text>
</comment>
<dbReference type="Gene3D" id="3.90.380.10">
    <property type="entry name" value="Naphthalene 1,2-dioxygenase Alpha Subunit, Chain A, domain 1"/>
    <property type="match status" value="1"/>
</dbReference>